<feature type="transmembrane region" description="Helical" evidence="5">
    <location>
        <begin position="15"/>
        <end position="41"/>
    </location>
</feature>
<accession>A0A6A6W921</accession>
<sequence>MPSLSQISSLAPYHIISYGTLLGSTIFQSFVGGIIAFRVLPRPQFSTLQKHTFPVYFGMQTFLSAALALTYPFGGIKSVFSAEHKWTLGLPIATMVISSVANTLYLGPETTRVMILRKHQETRDGKKAYDEGPHSEDMQKLNKQFGALHGISTLVNLGGLVAMLWHGFVLAEKLTA</sequence>
<evidence type="ECO:0000256" key="4">
    <source>
        <dbReference type="ARBA" id="ARBA00023136"/>
    </source>
</evidence>
<organism evidence="7 8">
    <name type="scientific">Pseudovirgaria hyperparasitica</name>
    <dbReference type="NCBI Taxonomy" id="470096"/>
    <lineage>
        <taxon>Eukaryota</taxon>
        <taxon>Fungi</taxon>
        <taxon>Dikarya</taxon>
        <taxon>Ascomycota</taxon>
        <taxon>Pezizomycotina</taxon>
        <taxon>Dothideomycetes</taxon>
        <taxon>Dothideomycetes incertae sedis</taxon>
        <taxon>Acrospermales</taxon>
        <taxon>Acrospermaceae</taxon>
        <taxon>Pseudovirgaria</taxon>
    </lineage>
</organism>
<keyword evidence="4 5" id="KW-0472">Membrane</keyword>
<dbReference type="PANTHER" id="PTHR23241">
    <property type="entry name" value="LATE EMBRYOGENESIS ABUNDANT PLANTS LEA-RELATED"/>
    <property type="match status" value="1"/>
</dbReference>
<dbReference type="GO" id="GO:0016020">
    <property type="term" value="C:membrane"/>
    <property type="evidence" value="ECO:0007669"/>
    <property type="project" value="UniProtKB-SubCell"/>
</dbReference>
<feature type="transmembrane region" description="Helical" evidence="5">
    <location>
        <begin position="86"/>
        <end position="107"/>
    </location>
</feature>
<dbReference type="OrthoDB" id="1641132at2759"/>
<feature type="domain" description="TMEM205-like" evidence="6">
    <location>
        <begin position="17"/>
        <end position="119"/>
    </location>
</feature>
<keyword evidence="3 5" id="KW-1133">Transmembrane helix</keyword>
<evidence type="ECO:0000259" key="6">
    <source>
        <dbReference type="Pfam" id="PF13664"/>
    </source>
</evidence>
<dbReference type="AlphaFoldDB" id="A0A6A6W921"/>
<keyword evidence="2 5" id="KW-0812">Transmembrane</keyword>
<evidence type="ECO:0000256" key="2">
    <source>
        <dbReference type="ARBA" id="ARBA00022692"/>
    </source>
</evidence>
<dbReference type="InterPro" id="IPR053009">
    <property type="entry name" value="Xanthocillin_Biosynth-Assoc"/>
</dbReference>
<protein>
    <recommendedName>
        <fullName evidence="6">TMEM205-like domain-containing protein</fullName>
    </recommendedName>
</protein>
<feature type="transmembrane region" description="Helical" evidence="5">
    <location>
        <begin position="53"/>
        <end position="74"/>
    </location>
</feature>
<dbReference type="EMBL" id="ML996572">
    <property type="protein sequence ID" value="KAF2758087.1"/>
    <property type="molecule type" value="Genomic_DNA"/>
</dbReference>
<dbReference type="Proteomes" id="UP000799437">
    <property type="component" value="Unassembled WGS sequence"/>
</dbReference>
<dbReference type="PANTHER" id="PTHR23241:SF106">
    <property type="entry name" value="DUF4149 DOMAIN-CONTAINING PROTEIN"/>
    <property type="match status" value="1"/>
</dbReference>
<evidence type="ECO:0000256" key="5">
    <source>
        <dbReference type="SAM" id="Phobius"/>
    </source>
</evidence>
<evidence type="ECO:0000256" key="1">
    <source>
        <dbReference type="ARBA" id="ARBA00004370"/>
    </source>
</evidence>
<dbReference type="GeneID" id="54485064"/>
<comment type="subcellular location">
    <subcellularLocation>
        <location evidence="1">Membrane</location>
    </subcellularLocation>
</comment>
<proteinExistence type="predicted"/>
<gene>
    <name evidence="7" type="ORF">EJ05DRAFT_476349</name>
</gene>
<evidence type="ECO:0000313" key="7">
    <source>
        <dbReference type="EMBL" id="KAF2758087.1"/>
    </source>
</evidence>
<evidence type="ECO:0000256" key="3">
    <source>
        <dbReference type="ARBA" id="ARBA00022989"/>
    </source>
</evidence>
<keyword evidence="8" id="KW-1185">Reference proteome</keyword>
<dbReference type="RefSeq" id="XP_033600538.1">
    <property type="nucleotide sequence ID" value="XM_033744010.1"/>
</dbReference>
<evidence type="ECO:0000313" key="8">
    <source>
        <dbReference type="Proteomes" id="UP000799437"/>
    </source>
</evidence>
<name>A0A6A6W921_9PEZI</name>
<dbReference type="Pfam" id="PF13664">
    <property type="entry name" value="DUF4149"/>
    <property type="match status" value="1"/>
</dbReference>
<dbReference type="InterPro" id="IPR025423">
    <property type="entry name" value="TMEM205-like"/>
</dbReference>
<feature type="transmembrane region" description="Helical" evidence="5">
    <location>
        <begin position="145"/>
        <end position="168"/>
    </location>
</feature>
<reference evidence="7" key="1">
    <citation type="journal article" date="2020" name="Stud. Mycol.">
        <title>101 Dothideomycetes genomes: a test case for predicting lifestyles and emergence of pathogens.</title>
        <authorList>
            <person name="Haridas S."/>
            <person name="Albert R."/>
            <person name="Binder M."/>
            <person name="Bloem J."/>
            <person name="Labutti K."/>
            <person name="Salamov A."/>
            <person name="Andreopoulos B."/>
            <person name="Baker S."/>
            <person name="Barry K."/>
            <person name="Bills G."/>
            <person name="Bluhm B."/>
            <person name="Cannon C."/>
            <person name="Castanera R."/>
            <person name="Culley D."/>
            <person name="Daum C."/>
            <person name="Ezra D."/>
            <person name="Gonzalez J."/>
            <person name="Henrissat B."/>
            <person name="Kuo A."/>
            <person name="Liang C."/>
            <person name="Lipzen A."/>
            <person name="Lutzoni F."/>
            <person name="Magnuson J."/>
            <person name="Mondo S."/>
            <person name="Nolan M."/>
            <person name="Ohm R."/>
            <person name="Pangilinan J."/>
            <person name="Park H.-J."/>
            <person name="Ramirez L."/>
            <person name="Alfaro M."/>
            <person name="Sun H."/>
            <person name="Tritt A."/>
            <person name="Yoshinaga Y."/>
            <person name="Zwiers L.-H."/>
            <person name="Turgeon B."/>
            <person name="Goodwin S."/>
            <person name="Spatafora J."/>
            <person name="Crous P."/>
            <person name="Grigoriev I."/>
        </authorList>
    </citation>
    <scope>NUCLEOTIDE SEQUENCE</scope>
    <source>
        <strain evidence="7">CBS 121739</strain>
    </source>
</reference>